<evidence type="ECO:0000256" key="1">
    <source>
        <dbReference type="SAM" id="SignalP"/>
    </source>
</evidence>
<accession>E0UAZ8</accession>
<gene>
    <name evidence="2" type="ordered locus">Cyan7822_3166</name>
</gene>
<dbReference type="KEGG" id="cyj:Cyan7822_3166"/>
<reference evidence="2" key="1">
    <citation type="submission" date="2010-09" db="EMBL/GenBank/DDBJ databases">
        <title>Complete sequence of Chromosome of Cyanothece sp. PCC 7822.</title>
        <authorList>
            <consortium name="US DOE Joint Genome Institute"/>
            <person name="Lucas S."/>
            <person name="Copeland A."/>
            <person name="Lapidus A."/>
            <person name="Cheng J.-F."/>
            <person name="Bruce D."/>
            <person name="Goodwin L."/>
            <person name="Pitluck S."/>
            <person name="Saunders E."/>
            <person name="Brettin T."/>
            <person name="Detter J.C."/>
            <person name="Han C."/>
            <person name="Land M."/>
            <person name="Hauser L."/>
            <person name="Chang Y.-J."/>
            <person name="Jeffries C."/>
            <person name="Kyrpides N."/>
            <person name="Ivanova N."/>
            <person name="Mikhailova N."/>
            <person name="Pakrasi H."/>
            <person name="Sherman L."/>
            <person name="Woyke T."/>
        </authorList>
    </citation>
    <scope>NUCLEOTIDE SEQUENCE</scope>
    <source>
        <strain evidence="2">PCC 7822</strain>
    </source>
</reference>
<evidence type="ECO:0000313" key="2">
    <source>
        <dbReference type="EMBL" id="ADN15120.1"/>
    </source>
</evidence>
<feature type="chain" id="PRO_5003141220" description="Secreted protein" evidence="1">
    <location>
        <begin position="21"/>
        <end position="87"/>
    </location>
</feature>
<proteinExistence type="predicted"/>
<dbReference type="HOGENOM" id="CLU_2478132_0_0_3"/>
<dbReference type="AlphaFoldDB" id="E0UAZ8"/>
<evidence type="ECO:0008006" key="4">
    <source>
        <dbReference type="Google" id="ProtNLM"/>
    </source>
</evidence>
<name>E0UAZ8_GLOV7</name>
<protein>
    <recommendedName>
        <fullName evidence="4">Secreted protein</fullName>
    </recommendedName>
</protein>
<dbReference type="STRING" id="497965.Cyan7822_3166"/>
<sequence length="87" mass="9616">MFLCLFFSVFVIVQLISALGNPLAAQDNIPVVSTEKLEQTFTPINKANENPFADSQTVNQSTDSTCTVLCPPYNRIGRRVDNFCVVC</sequence>
<dbReference type="Proteomes" id="UP000008206">
    <property type="component" value="Chromosome"/>
</dbReference>
<organism evidence="2 3">
    <name type="scientific">Gloeothece verrucosa (strain PCC 7822)</name>
    <name type="common">Cyanothece sp. (strain PCC 7822)</name>
    <dbReference type="NCBI Taxonomy" id="497965"/>
    <lineage>
        <taxon>Bacteria</taxon>
        <taxon>Bacillati</taxon>
        <taxon>Cyanobacteriota</taxon>
        <taxon>Cyanophyceae</taxon>
        <taxon>Oscillatoriophycideae</taxon>
        <taxon>Chroococcales</taxon>
        <taxon>Aphanothecaceae</taxon>
        <taxon>Gloeothece</taxon>
        <taxon>Gloeothece verrucosa</taxon>
    </lineage>
</organism>
<dbReference type="EMBL" id="CP002198">
    <property type="protein sequence ID" value="ADN15120.1"/>
    <property type="molecule type" value="Genomic_DNA"/>
</dbReference>
<keyword evidence="1" id="KW-0732">Signal</keyword>
<evidence type="ECO:0000313" key="3">
    <source>
        <dbReference type="Proteomes" id="UP000008206"/>
    </source>
</evidence>
<keyword evidence="3" id="KW-1185">Reference proteome</keyword>
<feature type="signal peptide" evidence="1">
    <location>
        <begin position="1"/>
        <end position="20"/>
    </location>
</feature>